<comment type="caution">
    <text evidence="1">The sequence shown here is derived from an EMBL/GenBank/DDBJ whole genome shotgun (WGS) entry which is preliminary data.</text>
</comment>
<keyword evidence="2" id="KW-1185">Reference proteome</keyword>
<reference evidence="1 2" key="1">
    <citation type="submission" date="2019-02" db="EMBL/GenBank/DDBJ databases">
        <title>Draft Genome Sequence of the Prevotella sp. BCRC 81118, Isolated from Human Feces.</title>
        <authorList>
            <person name="Huang C.-H."/>
        </authorList>
    </citation>
    <scope>NUCLEOTIDE SEQUENCE [LARGE SCALE GENOMIC DNA]</scope>
    <source>
        <strain evidence="1 2">BCRC 81118</strain>
    </source>
</reference>
<evidence type="ECO:0000313" key="2">
    <source>
        <dbReference type="Proteomes" id="UP000297872"/>
    </source>
</evidence>
<organism evidence="1 2">
    <name type="scientific">Segatella hominis</name>
    <dbReference type="NCBI Taxonomy" id="2518605"/>
    <lineage>
        <taxon>Bacteria</taxon>
        <taxon>Pseudomonadati</taxon>
        <taxon>Bacteroidota</taxon>
        <taxon>Bacteroidia</taxon>
        <taxon>Bacteroidales</taxon>
        <taxon>Prevotellaceae</taxon>
        <taxon>Segatella</taxon>
    </lineage>
</organism>
<evidence type="ECO:0008006" key="3">
    <source>
        <dbReference type="Google" id="ProtNLM"/>
    </source>
</evidence>
<dbReference type="AlphaFoldDB" id="A0A4Y8VR58"/>
<protein>
    <recommendedName>
        <fullName evidence="3">DUF3862 domain-containing protein</fullName>
    </recommendedName>
</protein>
<dbReference type="Proteomes" id="UP000297872">
    <property type="component" value="Unassembled WGS sequence"/>
</dbReference>
<evidence type="ECO:0000313" key="1">
    <source>
        <dbReference type="EMBL" id="TFH82751.1"/>
    </source>
</evidence>
<gene>
    <name evidence="1" type="ORF">EXN75_05295</name>
</gene>
<name>A0A4Y8VR58_9BACT</name>
<dbReference type="EMBL" id="SGVY01000010">
    <property type="protein sequence ID" value="TFH82751.1"/>
    <property type="molecule type" value="Genomic_DNA"/>
</dbReference>
<sequence>MWWIILLGSLVTLIMLVANSQKKPGSDLKNKFASLGNMKGMKYQEIAKVVGECSSRSPLDAGEICQWIVPGFHIALEFDDDHRCVKLNTETFNEE</sequence>
<dbReference type="OrthoDB" id="9991162at2"/>
<accession>A0A4Y8VR58</accession>
<dbReference type="GeneID" id="302994710"/>
<dbReference type="RefSeq" id="WP_134843032.1">
    <property type="nucleotide sequence ID" value="NZ_SGVY01000010.1"/>
</dbReference>
<proteinExistence type="predicted"/>